<accession>A0A482TPN1</accession>
<dbReference type="OrthoDB" id="1494642at2"/>
<evidence type="ECO:0000313" key="2">
    <source>
        <dbReference type="EMBL" id="RYJ53207.1"/>
    </source>
</evidence>
<dbReference type="AlphaFoldDB" id="A0A482TPN1"/>
<reference evidence="2 3" key="1">
    <citation type="submission" date="2019-01" db="EMBL/GenBank/DDBJ databases">
        <title>Flavobacterium sp. nov. isolated from arctic soil.</title>
        <authorList>
            <person name="Kim D.-U."/>
        </authorList>
    </citation>
    <scope>NUCLEOTIDE SEQUENCE [LARGE SCALE GENOMIC DNA]</scope>
    <source>
        <strain evidence="2 3">Kopri-42</strain>
    </source>
</reference>
<keyword evidence="3" id="KW-1185">Reference proteome</keyword>
<keyword evidence="1" id="KW-0732">Signal</keyword>
<comment type="caution">
    <text evidence="2">The sequence shown here is derived from an EMBL/GenBank/DDBJ whole genome shotgun (WGS) entry which is preliminary data.</text>
</comment>
<name>A0A482TPN1_9FLAO</name>
<feature type="chain" id="PRO_5019799650" evidence="1">
    <location>
        <begin position="27"/>
        <end position="256"/>
    </location>
</feature>
<proteinExistence type="predicted"/>
<gene>
    <name evidence="2" type="ORF">DR871_003935</name>
</gene>
<organism evidence="2 3">
    <name type="scientific">Flavobacterium petrolei</name>
    <dbReference type="NCBI Taxonomy" id="2259594"/>
    <lineage>
        <taxon>Bacteria</taxon>
        <taxon>Pseudomonadati</taxon>
        <taxon>Bacteroidota</taxon>
        <taxon>Flavobacteriia</taxon>
        <taxon>Flavobacteriales</taxon>
        <taxon>Flavobacteriaceae</taxon>
        <taxon>Flavobacterium</taxon>
    </lineage>
</organism>
<evidence type="ECO:0000313" key="3">
    <source>
        <dbReference type="Proteomes" id="UP000253235"/>
    </source>
</evidence>
<sequence>MKNQSYIKMKSLLLSTALFFAHILVAQESNTIKYGNLLEFQIPEKYELRTNSKINEDKDKILKELDFKGSKSQYILQPKGMNDISNKIKLYSRILVKIEYGNFDTNQKTREYSKEFLGKLGTYFTSTIEKMPNTQVLKTSSVSKINLKNKNFIDFECISKINQDPEILDRTLTFMDKTYLIRFTISYRVTEEEYWNNDIHEFLNSIIIKDNVVKKVLPQKQQNVQKKKLTPMQLKVLQDSKNYNNDASIRSMQGIK</sequence>
<protein>
    <submittedName>
        <fullName evidence="2">Uncharacterized protein</fullName>
    </submittedName>
</protein>
<dbReference type="EMBL" id="QNVY02000001">
    <property type="protein sequence ID" value="RYJ53207.1"/>
    <property type="molecule type" value="Genomic_DNA"/>
</dbReference>
<dbReference type="RefSeq" id="WP_129752522.1">
    <property type="nucleotide sequence ID" value="NZ_QNVY02000001.1"/>
</dbReference>
<dbReference type="Proteomes" id="UP000253235">
    <property type="component" value="Unassembled WGS sequence"/>
</dbReference>
<evidence type="ECO:0000256" key="1">
    <source>
        <dbReference type="SAM" id="SignalP"/>
    </source>
</evidence>
<feature type="signal peptide" evidence="1">
    <location>
        <begin position="1"/>
        <end position="26"/>
    </location>
</feature>